<comment type="caution">
    <text evidence="1">The sequence shown here is derived from an EMBL/GenBank/DDBJ whole genome shotgun (WGS) entry which is preliminary data.</text>
</comment>
<accession>A0A2G7G583</accession>
<dbReference type="Proteomes" id="UP000231358">
    <property type="component" value="Unassembled WGS sequence"/>
</dbReference>
<dbReference type="AlphaFoldDB" id="A0A2G7G583"/>
<organism evidence="1 2">
    <name type="scientific">Aspergillus arachidicola</name>
    <dbReference type="NCBI Taxonomy" id="656916"/>
    <lineage>
        <taxon>Eukaryota</taxon>
        <taxon>Fungi</taxon>
        <taxon>Dikarya</taxon>
        <taxon>Ascomycota</taxon>
        <taxon>Pezizomycotina</taxon>
        <taxon>Eurotiomycetes</taxon>
        <taxon>Eurotiomycetidae</taxon>
        <taxon>Eurotiales</taxon>
        <taxon>Aspergillaceae</taxon>
        <taxon>Aspergillus</taxon>
        <taxon>Aspergillus subgen. Circumdati</taxon>
    </lineage>
</organism>
<evidence type="ECO:0000313" key="1">
    <source>
        <dbReference type="EMBL" id="PIG88000.1"/>
    </source>
</evidence>
<protein>
    <submittedName>
        <fullName evidence="1">Uncharacterized protein</fullName>
    </submittedName>
</protein>
<reference evidence="1 2" key="1">
    <citation type="submission" date="2017-05" db="EMBL/GenBank/DDBJ databases">
        <title>Genome sequence for an aflatoxigenic pathogen of Argentinian peanut, Aspergillus arachidicola.</title>
        <authorList>
            <person name="Moore G."/>
            <person name="Beltz S.B."/>
            <person name="Mack B.M."/>
        </authorList>
    </citation>
    <scope>NUCLEOTIDE SEQUENCE [LARGE SCALE GENOMIC DNA]</scope>
    <source>
        <strain evidence="1 2">CBS 117610</strain>
    </source>
</reference>
<name>A0A2G7G583_9EURO</name>
<sequence>MVCQPDECSGNTGSGELGLLGKAQLRGFTLLNIAVVHIVEVESHMNNLRGSLAVIDIALLAYIKDTEPDPRGLLRLPLIKFVALLPHVLRNFSDGVKTACVCV</sequence>
<gene>
    <name evidence="1" type="ORF">AARAC_004550</name>
</gene>
<evidence type="ECO:0000313" key="2">
    <source>
        <dbReference type="Proteomes" id="UP000231358"/>
    </source>
</evidence>
<keyword evidence="2" id="KW-1185">Reference proteome</keyword>
<dbReference type="EMBL" id="NEXV01000121">
    <property type="protein sequence ID" value="PIG88000.1"/>
    <property type="molecule type" value="Genomic_DNA"/>
</dbReference>
<proteinExistence type="predicted"/>